<gene>
    <name evidence="1" type="ORF">Anapl_09451</name>
</gene>
<evidence type="ECO:0000313" key="1">
    <source>
        <dbReference type="EMBL" id="EOA97571.1"/>
    </source>
</evidence>
<keyword evidence="2" id="KW-1185">Reference proteome</keyword>
<sequence>MSVTSELKLCKFSAAAARWHRSMGRTRPLLSMKWMVRFIVQSVYKNFLPLRYVFSNRNTVFRDLKLFERMSDVVEDVFGDSSALGIVETSLIKERARDSLRSCRAVAEQPDVTTRCRLLSPAGGGVQRTVQSLELLPQLQTSHPYGLGDGMGTVFYSERVKVARASLGELERVQSDWSLSRLPVLIILPDGKRWEMLRPRDTKRRTRVEHGVILATGAPENLDASAWMPKCWGGKHTQTRSGKKPVISSDTVRYALGAANPKHGGEVYGLSFSLLDLYGPCWHIPLFGGIQRSDYCKETSVRLAAFVSREHLRDLYGQPPHTESVHQVPASAPSISSMSDPAKHQCCFKSGIILTCEGALKREPWHLLLLLSLAGLLVTYPQQGAQGAGERQEKARADQQLEDPVDGKSFSACITERSETLLSTVGDCFRARLFQAARFAALRSDMIQSYSTAQTEVGGFGHAAFASRAQYSFIFYAEMQKARKHRKFCIEKALLFVCLSSTSVSLLQSRHVAQGKQGALCVGSVWAFSALSEVPAPRQLRASCASTFCFPLSRTHP</sequence>
<dbReference type="Proteomes" id="UP000296049">
    <property type="component" value="Unassembled WGS sequence"/>
</dbReference>
<dbReference type="EMBL" id="KB743649">
    <property type="protein sequence ID" value="EOA97571.1"/>
    <property type="molecule type" value="Genomic_DNA"/>
</dbReference>
<name>R0JKK4_ANAPL</name>
<evidence type="ECO:0000313" key="2">
    <source>
        <dbReference type="Proteomes" id="UP000296049"/>
    </source>
</evidence>
<protein>
    <submittedName>
        <fullName evidence="1">Uncharacterized protein</fullName>
    </submittedName>
</protein>
<organism evidence="1 2">
    <name type="scientific">Anas platyrhynchos</name>
    <name type="common">Mallard</name>
    <name type="synonym">Anas boschas</name>
    <dbReference type="NCBI Taxonomy" id="8839"/>
    <lineage>
        <taxon>Eukaryota</taxon>
        <taxon>Metazoa</taxon>
        <taxon>Chordata</taxon>
        <taxon>Craniata</taxon>
        <taxon>Vertebrata</taxon>
        <taxon>Euteleostomi</taxon>
        <taxon>Archelosauria</taxon>
        <taxon>Archosauria</taxon>
        <taxon>Dinosauria</taxon>
        <taxon>Saurischia</taxon>
        <taxon>Theropoda</taxon>
        <taxon>Coelurosauria</taxon>
        <taxon>Aves</taxon>
        <taxon>Neognathae</taxon>
        <taxon>Galloanserae</taxon>
        <taxon>Anseriformes</taxon>
        <taxon>Anatidae</taxon>
        <taxon>Anatinae</taxon>
        <taxon>Anas</taxon>
    </lineage>
</organism>
<accession>R0JKK4</accession>
<proteinExistence type="predicted"/>
<dbReference type="AlphaFoldDB" id="R0JKK4"/>
<reference evidence="2" key="1">
    <citation type="journal article" date="2013" name="Nat. Genet.">
        <title>The duck genome and transcriptome provide insight into an avian influenza virus reservoir species.</title>
        <authorList>
            <person name="Huang Y."/>
            <person name="Li Y."/>
            <person name="Burt D.W."/>
            <person name="Chen H."/>
            <person name="Zhang Y."/>
            <person name="Qian W."/>
            <person name="Kim H."/>
            <person name="Gan S."/>
            <person name="Zhao Y."/>
            <person name="Li J."/>
            <person name="Yi K."/>
            <person name="Feng H."/>
            <person name="Zhu P."/>
            <person name="Li B."/>
            <person name="Liu Q."/>
            <person name="Fairley S."/>
            <person name="Magor K.E."/>
            <person name="Du Z."/>
            <person name="Hu X."/>
            <person name="Goodman L."/>
            <person name="Tafer H."/>
            <person name="Vignal A."/>
            <person name="Lee T."/>
            <person name="Kim K.W."/>
            <person name="Sheng Z."/>
            <person name="An Y."/>
            <person name="Searle S."/>
            <person name="Herrero J."/>
            <person name="Groenen M.A."/>
            <person name="Crooijmans R.P."/>
            <person name="Faraut T."/>
            <person name="Cai Q."/>
            <person name="Webster R.G."/>
            <person name="Aldridge J.R."/>
            <person name="Warren W.C."/>
            <person name="Bartschat S."/>
            <person name="Kehr S."/>
            <person name="Marz M."/>
            <person name="Stadler P.F."/>
            <person name="Smith J."/>
            <person name="Kraus R.H."/>
            <person name="Zhao Y."/>
            <person name="Ren L."/>
            <person name="Fei J."/>
            <person name="Morisson M."/>
            <person name="Kaiser P."/>
            <person name="Griffin D.K."/>
            <person name="Rao M."/>
            <person name="Pitel F."/>
            <person name="Wang J."/>
            <person name="Li N."/>
        </authorList>
    </citation>
    <scope>NUCLEOTIDE SEQUENCE [LARGE SCALE GENOMIC DNA]</scope>
</reference>